<keyword evidence="1" id="KW-0238">DNA-binding</keyword>
<dbReference type="SUPFAM" id="SSF48498">
    <property type="entry name" value="Tetracyclin repressor-like, C-terminal domain"/>
    <property type="match status" value="1"/>
</dbReference>
<dbReference type="InterPro" id="IPR001647">
    <property type="entry name" value="HTH_TetR"/>
</dbReference>
<evidence type="ECO:0000259" key="2">
    <source>
        <dbReference type="PROSITE" id="PS50977"/>
    </source>
</evidence>
<organism evidence="3">
    <name type="scientific">hydrothermal vent metagenome</name>
    <dbReference type="NCBI Taxonomy" id="652676"/>
    <lineage>
        <taxon>unclassified sequences</taxon>
        <taxon>metagenomes</taxon>
        <taxon>ecological metagenomes</taxon>
    </lineage>
</organism>
<dbReference type="Gene3D" id="1.10.10.60">
    <property type="entry name" value="Homeodomain-like"/>
    <property type="match status" value="1"/>
</dbReference>
<dbReference type="PRINTS" id="PR00455">
    <property type="entry name" value="HTHTETR"/>
</dbReference>
<dbReference type="GO" id="GO:0003677">
    <property type="term" value="F:DNA binding"/>
    <property type="evidence" value="ECO:0007669"/>
    <property type="project" value="UniProtKB-KW"/>
</dbReference>
<sequence>MTNRKYKPGKIRERNSENILAAAEQEFVLHGFKGTSMQAVADRAGVAKANIHYYFKNKDNLYLALLENIIANWNEVLADMSEESDPADVLSRFIRTKIRLSYTHPNASKIFAMEIIQGAPYLKSHISQAMRQWVKDKSTIIQSWIDQGKIRAIDPTHLIFLIWSATQHYADFDTQVLEVTNKRQYEEDDIEHIGDFLEDIILTGCGLKPPPKVNLP</sequence>
<dbReference type="InterPro" id="IPR050109">
    <property type="entry name" value="HTH-type_TetR-like_transc_reg"/>
</dbReference>
<proteinExistence type="predicted"/>
<dbReference type="InterPro" id="IPR023772">
    <property type="entry name" value="DNA-bd_HTH_TetR-type_CS"/>
</dbReference>
<reference evidence="3" key="1">
    <citation type="submission" date="2015-10" db="EMBL/GenBank/DDBJ databases">
        <authorList>
            <person name="Gilbert D.G."/>
        </authorList>
    </citation>
    <scope>NUCLEOTIDE SEQUENCE</scope>
</reference>
<protein>
    <submittedName>
        <fullName evidence="3">Transcriptional regulator RutR of pyrimidine catabolism (TetR family)</fullName>
    </submittedName>
</protein>
<dbReference type="PANTHER" id="PTHR30328">
    <property type="entry name" value="TRANSCRIPTIONAL REPRESSOR"/>
    <property type="match status" value="1"/>
</dbReference>
<accession>A0A170PMM1</accession>
<dbReference type="SUPFAM" id="SSF46689">
    <property type="entry name" value="Homeodomain-like"/>
    <property type="match status" value="1"/>
</dbReference>
<dbReference type="PROSITE" id="PS50977">
    <property type="entry name" value="HTH_TETR_2"/>
    <property type="match status" value="1"/>
</dbReference>
<dbReference type="InterPro" id="IPR013573">
    <property type="entry name" value="Tscrpt_reg_YcdC_C"/>
</dbReference>
<dbReference type="EMBL" id="CZQC01000073">
    <property type="protein sequence ID" value="CUS43006.1"/>
    <property type="molecule type" value="Genomic_DNA"/>
</dbReference>
<dbReference type="Gene3D" id="1.10.357.10">
    <property type="entry name" value="Tetracycline Repressor, domain 2"/>
    <property type="match status" value="1"/>
</dbReference>
<gene>
    <name evidence="3" type="ORF">MGWOODY_Tha356</name>
</gene>
<name>A0A170PMM1_9ZZZZ</name>
<dbReference type="InterPro" id="IPR036271">
    <property type="entry name" value="Tet_transcr_reg_TetR-rel_C_sf"/>
</dbReference>
<dbReference type="GO" id="GO:0045892">
    <property type="term" value="P:negative regulation of DNA-templated transcription"/>
    <property type="evidence" value="ECO:0007669"/>
    <property type="project" value="InterPro"/>
</dbReference>
<dbReference type="PANTHER" id="PTHR30328:SF54">
    <property type="entry name" value="HTH-TYPE TRANSCRIPTIONAL REPRESSOR SCO4008"/>
    <property type="match status" value="1"/>
</dbReference>
<dbReference type="AlphaFoldDB" id="A0A170PMM1"/>
<feature type="domain" description="HTH tetR-type" evidence="2">
    <location>
        <begin position="13"/>
        <end position="73"/>
    </location>
</feature>
<dbReference type="InterPro" id="IPR009057">
    <property type="entry name" value="Homeodomain-like_sf"/>
</dbReference>
<dbReference type="PROSITE" id="PS01081">
    <property type="entry name" value="HTH_TETR_1"/>
    <property type="match status" value="1"/>
</dbReference>
<evidence type="ECO:0000256" key="1">
    <source>
        <dbReference type="ARBA" id="ARBA00023125"/>
    </source>
</evidence>
<dbReference type="Pfam" id="PF08362">
    <property type="entry name" value="TetR_C_3"/>
    <property type="match status" value="1"/>
</dbReference>
<dbReference type="Pfam" id="PF00440">
    <property type="entry name" value="TetR_N"/>
    <property type="match status" value="1"/>
</dbReference>
<evidence type="ECO:0000313" key="3">
    <source>
        <dbReference type="EMBL" id="CUS43006.1"/>
    </source>
</evidence>